<keyword evidence="1" id="KW-0472">Membrane</keyword>
<evidence type="ECO:0000259" key="2">
    <source>
        <dbReference type="Pfam" id="PF07885"/>
    </source>
</evidence>
<dbReference type="Gene3D" id="2.160.20.80">
    <property type="entry name" value="E3 ubiquitin-protein ligase SopA"/>
    <property type="match status" value="1"/>
</dbReference>
<reference evidence="3 4" key="1">
    <citation type="submission" date="2018-06" db="EMBL/GenBank/DDBJ databases">
        <title>Genomic Encyclopedia of Archaeal and Bacterial Type Strains, Phase II (KMG-II): from individual species to whole genera.</title>
        <authorList>
            <person name="Goeker M."/>
        </authorList>
    </citation>
    <scope>NUCLEOTIDE SEQUENCE [LARGE SCALE GENOMIC DNA]</scope>
    <source>
        <strain evidence="3 4">DSM 22009</strain>
    </source>
</reference>
<accession>A0A2W7NK12</accession>
<proteinExistence type="predicted"/>
<feature type="domain" description="Potassium channel" evidence="2">
    <location>
        <begin position="221"/>
        <end position="297"/>
    </location>
</feature>
<dbReference type="Pfam" id="PF07885">
    <property type="entry name" value="Ion_trans_2"/>
    <property type="match status" value="1"/>
</dbReference>
<name>A0A2W7NK12_9RHOB</name>
<evidence type="ECO:0000313" key="4">
    <source>
        <dbReference type="Proteomes" id="UP000248916"/>
    </source>
</evidence>
<organism evidence="3 4">
    <name type="scientific">Palleronia aestuarii</name>
    <dbReference type="NCBI Taxonomy" id="568105"/>
    <lineage>
        <taxon>Bacteria</taxon>
        <taxon>Pseudomonadati</taxon>
        <taxon>Pseudomonadota</taxon>
        <taxon>Alphaproteobacteria</taxon>
        <taxon>Rhodobacterales</taxon>
        <taxon>Roseobacteraceae</taxon>
        <taxon>Palleronia</taxon>
    </lineage>
</organism>
<dbReference type="SUPFAM" id="SSF141571">
    <property type="entry name" value="Pentapeptide repeat-like"/>
    <property type="match status" value="1"/>
</dbReference>
<feature type="transmembrane region" description="Helical" evidence="1">
    <location>
        <begin position="241"/>
        <end position="260"/>
    </location>
</feature>
<dbReference type="AlphaFoldDB" id="A0A2W7NK12"/>
<comment type="caution">
    <text evidence="3">The sequence shown here is derived from an EMBL/GenBank/DDBJ whole genome shotgun (WGS) entry which is preliminary data.</text>
</comment>
<dbReference type="InterPro" id="IPR013099">
    <property type="entry name" value="K_chnl_dom"/>
</dbReference>
<keyword evidence="1" id="KW-0812">Transmembrane</keyword>
<gene>
    <name evidence="3" type="ORF">LX81_01048</name>
</gene>
<evidence type="ECO:0000256" key="1">
    <source>
        <dbReference type="SAM" id="Phobius"/>
    </source>
</evidence>
<keyword evidence="4" id="KW-1185">Reference proteome</keyword>
<feature type="transmembrane region" description="Helical" evidence="1">
    <location>
        <begin position="272"/>
        <end position="293"/>
    </location>
</feature>
<dbReference type="Gene3D" id="1.10.287.70">
    <property type="match status" value="1"/>
</dbReference>
<dbReference type="EMBL" id="QKZL01000003">
    <property type="protein sequence ID" value="PZX18417.1"/>
    <property type="molecule type" value="Genomic_DNA"/>
</dbReference>
<evidence type="ECO:0000313" key="3">
    <source>
        <dbReference type="EMBL" id="PZX18417.1"/>
    </source>
</evidence>
<protein>
    <submittedName>
        <fullName evidence="3">Pentapeptide repeat protein</fullName>
    </submittedName>
</protein>
<keyword evidence="1" id="KW-1133">Transmembrane helix</keyword>
<feature type="transmembrane region" description="Helical" evidence="1">
    <location>
        <begin position="209"/>
        <end position="229"/>
    </location>
</feature>
<dbReference type="RefSeq" id="WP_111536221.1">
    <property type="nucleotide sequence ID" value="NZ_QKZL01000003.1"/>
</dbReference>
<dbReference type="Proteomes" id="UP000248916">
    <property type="component" value="Unassembled WGS sequence"/>
</dbReference>
<sequence length="298" mass="34216">MSRETRDFFTLRKPYEELSTPSEFWALVDGDDEKVLKDLLFRPDKLESVEPPKRWRVRNKKFCNVSFSKTLLSQIEFTDCHFEECLFTGSVIYDCRFNFCIFVNCNFYRARIQECFIDPKAFAECLDPKRHANIGVGLYQELLHNSRQQAQTEFTSYAQYKFVQWKRYLKRSEIRNSDAGRLVKLLKSIALVPSWLFELTTGSGMRLSNLAITSCVLLATITGINYFYCSTFGLSLQGDPVLTITEAFYFSTIVVTSLGFGDITPGTDLGRIVVAFEAIVGFLTFALLVSMTFRKITS</sequence>
<dbReference type="SUPFAM" id="SSF81324">
    <property type="entry name" value="Voltage-gated potassium channels"/>
    <property type="match status" value="1"/>
</dbReference>
<dbReference type="OrthoDB" id="2974133at2"/>